<dbReference type="EMBL" id="BTGC01000008">
    <property type="protein sequence ID" value="GMM52944.1"/>
    <property type="molecule type" value="Genomic_DNA"/>
</dbReference>
<accession>A0AAV5RN45</accession>
<gene>
    <name evidence="2" type="ORF">DASB73_039070</name>
</gene>
<name>A0AAV5RN45_STABA</name>
<evidence type="ECO:0000256" key="1">
    <source>
        <dbReference type="SAM" id="MobiDB-lite"/>
    </source>
</evidence>
<comment type="caution">
    <text evidence="2">The sequence shown here is derived from an EMBL/GenBank/DDBJ whole genome shotgun (WGS) entry which is preliminary data.</text>
</comment>
<dbReference type="AlphaFoldDB" id="A0AAV5RN45"/>
<protein>
    <recommendedName>
        <fullName evidence="4">FYVE-type domain-containing protein</fullName>
    </recommendedName>
</protein>
<proteinExistence type="predicted"/>
<evidence type="ECO:0008006" key="4">
    <source>
        <dbReference type="Google" id="ProtNLM"/>
    </source>
</evidence>
<organism evidence="2 3">
    <name type="scientific">Starmerella bacillaris</name>
    <name type="common">Yeast</name>
    <name type="synonym">Candida zemplinina</name>
    <dbReference type="NCBI Taxonomy" id="1247836"/>
    <lineage>
        <taxon>Eukaryota</taxon>
        <taxon>Fungi</taxon>
        <taxon>Dikarya</taxon>
        <taxon>Ascomycota</taxon>
        <taxon>Saccharomycotina</taxon>
        <taxon>Dipodascomycetes</taxon>
        <taxon>Dipodascales</taxon>
        <taxon>Trichomonascaceae</taxon>
        <taxon>Starmerella</taxon>
    </lineage>
</organism>
<evidence type="ECO:0000313" key="3">
    <source>
        <dbReference type="Proteomes" id="UP001362899"/>
    </source>
</evidence>
<feature type="region of interest" description="Disordered" evidence="1">
    <location>
        <begin position="1"/>
        <end position="24"/>
    </location>
</feature>
<reference evidence="2 3" key="1">
    <citation type="journal article" date="2023" name="Elife">
        <title>Identification of key yeast species and microbe-microbe interactions impacting larval growth of Drosophila in the wild.</title>
        <authorList>
            <person name="Mure A."/>
            <person name="Sugiura Y."/>
            <person name="Maeda R."/>
            <person name="Honda K."/>
            <person name="Sakurai N."/>
            <person name="Takahashi Y."/>
            <person name="Watada M."/>
            <person name="Katoh T."/>
            <person name="Gotoh A."/>
            <person name="Gotoh Y."/>
            <person name="Taniguchi I."/>
            <person name="Nakamura K."/>
            <person name="Hayashi T."/>
            <person name="Katayama T."/>
            <person name="Uemura T."/>
            <person name="Hattori Y."/>
        </authorList>
    </citation>
    <scope>NUCLEOTIDE SEQUENCE [LARGE SCALE GENOMIC DNA]</scope>
    <source>
        <strain evidence="2 3">SB-73</strain>
    </source>
</reference>
<keyword evidence="3" id="KW-1185">Reference proteome</keyword>
<evidence type="ECO:0000313" key="2">
    <source>
        <dbReference type="EMBL" id="GMM52944.1"/>
    </source>
</evidence>
<sequence>MTQKRKYTPDCEEPVPYPSPTRTEFKKPALSLQSVVKQHTLDAFLGIQEKPMSRNFWQQQISGFEVKTETLECKSCLFTSSDDYEMQACQNCNRIMCSRCSLRRVGTVCLDC</sequence>
<dbReference type="Proteomes" id="UP001362899">
    <property type="component" value="Unassembled WGS sequence"/>
</dbReference>